<reference evidence="2 3" key="1">
    <citation type="journal article" date="2016" name="Antonie Van Leeuwenhoek">
        <title>Denitratimonas tolerans gen. nov., sp. nov., a denitrifying bacterium isolated from a bioreactor for tannery wastewater treatment.</title>
        <authorList>
            <person name="Han S.I."/>
            <person name="Kim J.O."/>
            <person name="Lee Y.R."/>
            <person name="Ekpeghere K.I."/>
            <person name="Koh S.C."/>
            <person name="Whang K.S."/>
        </authorList>
    </citation>
    <scope>NUCLEOTIDE SEQUENCE [LARGE SCALE GENOMIC DNA]</scope>
    <source>
        <strain evidence="2 3">KACC 17565</strain>
    </source>
</reference>
<dbReference type="Gene3D" id="3.30.70.1290">
    <property type="entry name" value="Transposase IS200-like"/>
    <property type="match status" value="1"/>
</dbReference>
<protein>
    <submittedName>
        <fullName evidence="2">Transposase</fullName>
    </submittedName>
</protein>
<dbReference type="NCBIfam" id="NF047646">
    <property type="entry name" value="REP_Tyr_transpos"/>
    <property type="match status" value="1"/>
</dbReference>
<feature type="domain" description="Transposase IS200-like" evidence="1">
    <location>
        <begin position="21"/>
        <end position="136"/>
    </location>
</feature>
<organism evidence="2 3">
    <name type="scientific">Denitratimonas tolerans</name>
    <dbReference type="NCBI Taxonomy" id="1338420"/>
    <lineage>
        <taxon>Bacteria</taxon>
        <taxon>Pseudomonadati</taxon>
        <taxon>Pseudomonadota</taxon>
        <taxon>Gammaproteobacteria</taxon>
        <taxon>Lysobacterales</taxon>
        <taxon>Lysobacteraceae</taxon>
        <taxon>Denitratimonas</taxon>
    </lineage>
</organism>
<evidence type="ECO:0000313" key="3">
    <source>
        <dbReference type="Proteomes" id="UP001364472"/>
    </source>
</evidence>
<gene>
    <name evidence="2" type="ORF">WB794_11210</name>
</gene>
<dbReference type="SMART" id="SM01321">
    <property type="entry name" value="Y1_Tnp"/>
    <property type="match status" value="1"/>
</dbReference>
<dbReference type="AlphaFoldDB" id="A0AAW9RBI9"/>
<evidence type="ECO:0000313" key="2">
    <source>
        <dbReference type="EMBL" id="MEJ1250239.1"/>
    </source>
</evidence>
<dbReference type="PANTHER" id="PTHR36966:SF1">
    <property type="entry name" value="REP-ASSOCIATED TYROSINE TRANSPOSASE"/>
    <property type="match status" value="1"/>
</dbReference>
<keyword evidence="3" id="KW-1185">Reference proteome</keyword>
<proteinExistence type="predicted"/>
<dbReference type="InterPro" id="IPR002686">
    <property type="entry name" value="Transposase_17"/>
</dbReference>
<sequence length="181" mass="20547">MPPLARRIDPSAMPRYRRYYRDGQTVFLTLVTQGRRPWMSDPAACREVLAALRATRGLHPFSHHAHVLLPDHLHLVLSPHPGIRVPDLVGCFKRAAQAGLHRAGLASSGLWQGRYYDHVVRDREDFSRHLDYVHFNPVKHGLIAHAASWPWSSLAAWQARGVYPPTWGETAPERIRGMSES</sequence>
<dbReference type="RefSeq" id="WP_337335944.1">
    <property type="nucleotide sequence ID" value="NZ_JBBDHC010000017.1"/>
</dbReference>
<dbReference type="GO" id="GO:0043565">
    <property type="term" value="F:sequence-specific DNA binding"/>
    <property type="evidence" value="ECO:0007669"/>
    <property type="project" value="TreeGrafter"/>
</dbReference>
<dbReference type="Proteomes" id="UP001364472">
    <property type="component" value="Unassembled WGS sequence"/>
</dbReference>
<comment type="caution">
    <text evidence="2">The sequence shown here is derived from an EMBL/GenBank/DDBJ whole genome shotgun (WGS) entry which is preliminary data.</text>
</comment>
<name>A0AAW9RBI9_9GAMM</name>
<dbReference type="InterPro" id="IPR036515">
    <property type="entry name" value="Transposase_17_sf"/>
</dbReference>
<accession>A0AAW9RBI9</accession>
<evidence type="ECO:0000259" key="1">
    <source>
        <dbReference type="SMART" id="SM01321"/>
    </source>
</evidence>
<dbReference type="SUPFAM" id="SSF143422">
    <property type="entry name" value="Transposase IS200-like"/>
    <property type="match status" value="1"/>
</dbReference>
<dbReference type="GO" id="GO:0006313">
    <property type="term" value="P:DNA transposition"/>
    <property type="evidence" value="ECO:0007669"/>
    <property type="project" value="InterPro"/>
</dbReference>
<dbReference type="PANTHER" id="PTHR36966">
    <property type="entry name" value="REP-ASSOCIATED TYROSINE TRANSPOSASE"/>
    <property type="match status" value="1"/>
</dbReference>
<dbReference type="EMBL" id="JBBDHC010000017">
    <property type="protein sequence ID" value="MEJ1250239.1"/>
    <property type="molecule type" value="Genomic_DNA"/>
</dbReference>
<dbReference type="GO" id="GO:0004803">
    <property type="term" value="F:transposase activity"/>
    <property type="evidence" value="ECO:0007669"/>
    <property type="project" value="InterPro"/>
</dbReference>
<dbReference type="InterPro" id="IPR052715">
    <property type="entry name" value="RAYT_transposase"/>
</dbReference>